<dbReference type="InterPro" id="IPR023707">
    <property type="entry name" value="OM_assembly_BamA"/>
</dbReference>
<dbReference type="InterPro" id="IPR010827">
    <property type="entry name" value="BamA/TamA_POTRA"/>
</dbReference>
<dbReference type="PANTHER" id="PTHR12815:SF47">
    <property type="entry name" value="TRANSLOCATION AND ASSEMBLY MODULE SUBUNIT TAMA"/>
    <property type="match status" value="1"/>
</dbReference>
<evidence type="ECO:0000256" key="1">
    <source>
        <dbReference type="ARBA" id="ARBA00004370"/>
    </source>
</evidence>
<evidence type="ECO:0000256" key="7">
    <source>
        <dbReference type="SAM" id="SignalP"/>
    </source>
</evidence>
<evidence type="ECO:0000256" key="4">
    <source>
        <dbReference type="ARBA" id="ARBA00022729"/>
    </source>
</evidence>
<dbReference type="PANTHER" id="PTHR12815">
    <property type="entry name" value="SORTING AND ASSEMBLY MACHINERY SAMM50 PROTEIN FAMILY MEMBER"/>
    <property type="match status" value="1"/>
</dbReference>
<feature type="chain" id="PRO_5011689309" evidence="7">
    <location>
        <begin position="24"/>
        <end position="913"/>
    </location>
</feature>
<comment type="subcellular location">
    <subcellularLocation>
        <location evidence="1">Membrane</location>
    </subcellularLocation>
</comment>
<organism evidence="9 10">
    <name type="scientific">Niabella drilacis (strain DSM 25811 / CCM 8410 / CCUG 62505 / LMG 26954 / E90)</name>
    <dbReference type="NCBI Taxonomy" id="1285928"/>
    <lineage>
        <taxon>Bacteria</taxon>
        <taxon>Pseudomonadati</taxon>
        <taxon>Bacteroidota</taxon>
        <taxon>Chitinophagia</taxon>
        <taxon>Chitinophagales</taxon>
        <taxon>Chitinophagaceae</taxon>
        <taxon>Niabella</taxon>
    </lineage>
</organism>
<name>A0A1G6Q843_NIADE</name>
<keyword evidence="2" id="KW-1134">Transmembrane beta strand</keyword>
<dbReference type="PIRSF" id="PIRSF006076">
    <property type="entry name" value="OM_assembly_OMP85"/>
    <property type="match status" value="1"/>
</dbReference>
<dbReference type="GO" id="GO:0071709">
    <property type="term" value="P:membrane assembly"/>
    <property type="evidence" value="ECO:0007669"/>
    <property type="project" value="InterPro"/>
</dbReference>
<dbReference type="InterPro" id="IPR039910">
    <property type="entry name" value="D15-like"/>
</dbReference>
<dbReference type="Gene3D" id="2.40.160.50">
    <property type="entry name" value="membrane protein fhac: a member of the omp85/tpsb transporter family"/>
    <property type="match status" value="1"/>
</dbReference>
<feature type="domain" description="POTRA" evidence="8">
    <location>
        <begin position="49"/>
        <end position="124"/>
    </location>
</feature>
<keyword evidence="3" id="KW-0812">Transmembrane</keyword>
<dbReference type="GO" id="GO:0019867">
    <property type="term" value="C:outer membrane"/>
    <property type="evidence" value="ECO:0007669"/>
    <property type="project" value="InterPro"/>
</dbReference>
<evidence type="ECO:0000256" key="2">
    <source>
        <dbReference type="ARBA" id="ARBA00022452"/>
    </source>
</evidence>
<dbReference type="Proteomes" id="UP000198757">
    <property type="component" value="Unassembled WGS sequence"/>
</dbReference>
<gene>
    <name evidence="9" type="ORF">SAMN04487894_104313</name>
</gene>
<feature type="domain" description="POTRA" evidence="8">
    <location>
        <begin position="428"/>
        <end position="503"/>
    </location>
</feature>
<keyword evidence="5" id="KW-0472">Membrane</keyword>
<dbReference type="Gene3D" id="3.10.20.310">
    <property type="entry name" value="membrane protein fhac"/>
    <property type="match status" value="5"/>
</dbReference>
<evidence type="ECO:0000259" key="8">
    <source>
        <dbReference type="PROSITE" id="PS51779"/>
    </source>
</evidence>
<evidence type="ECO:0000256" key="6">
    <source>
        <dbReference type="ARBA" id="ARBA00023237"/>
    </source>
</evidence>
<proteinExistence type="predicted"/>
<dbReference type="PROSITE" id="PS51779">
    <property type="entry name" value="POTRA"/>
    <property type="match status" value="2"/>
</dbReference>
<reference evidence="10" key="1">
    <citation type="submission" date="2016-10" db="EMBL/GenBank/DDBJ databases">
        <authorList>
            <person name="Varghese N."/>
            <person name="Submissions S."/>
        </authorList>
    </citation>
    <scope>NUCLEOTIDE SEQUENCE [LARGE SCALE GENOMIC DNA]</scope>
    <source>
        <strain evidence="10">DSM 25811 / CCM 8410 / LMG 26954 / E90</strain>
    </source>
</reference>
<keyword evidence="6" id="KW-0998">Cell outer membrane</keyword>
<feature type="signal peptide" evidence="7">
    <location>
        <begin position="1"/>
        <end position="23"/>
    </location>
</feature>
<keyword evidence="10" id="KW-1185">Reference proteome</keyword>
<evidence type="ECO:0000313" key="10">
    <source>
        <dbReference type="Proteomes" id="UP000198757"/>
    </source>
</evidence>
<dbReference type="InterPro" id="IPR034746">
    <property type="entry name" value="POTRA"/>
</dbReference>
<evidence type="ECO:0000313" key="9">
    <source>
        <dbReference type="EMBL" id="SDC88498.1"/>
    </source>
</evidence>
<dbReference type="EMBL" id="FMZO01000004">
    <property type="protein sequence ID" value="SDC88498.1"/>
    <property type="molecule type" value="Genomic_DNA"/>
</dbReference>
<dbReference type="AlphaFoldDB" id="A0A1G6Q843"/>
<dbReference type="RefSeq" id="WP_090389919.1">
    <property type="nucleotide sequence ID" value="NZ_FMZO01000004.1"/>
</dbReference>
<dbReference type="STRING" id="1285928.SAMN04487894_104313"/>
<dbReference type="OrthoDB" id="9802086at2"/>
<protein>
    <submittedName>
        <fullName evidence="9">Beta-barrel assembly machine subunit BamA</fullName>
    </submittedName>
</protein>
<accession>A0A1G6Q843</accession>
<keyword evidence="4 7" id="KW-0732">Signal</keyword>
<dbReference type="Pfam" id="PF07244">
    <property type="entry name" value="POTRA"/>
    <property type="match status" value="4"/>
</dbReference>
<evidence type="ECO:0000256" key="5">
    <source>
        <dbReference type="ARBA" id="ARBA00023136"/>
    </source>
</evidence>
<evidence type="ECO:0000256" key="3">
    <source>
        <dbReference type="ARBA" id="ARBA00022692"/>
    </source>
</evidence>
<sequence>MRFFIYKVCILSIFTFAVHHTYAQVDTTPVTSVDPRLKEFLETTTPREYVIADVKVTGATNLDSSIVLSVSGIQKGQQFIYPNSDIFSRAIQSLWKNQLFADVKVFVTHVDNEKVSIEIAVTERPRLGNFKFEGVKKTEIEELTKKIGLVKQRILSEGTRQNIHQVVKTYFEDKGYYDVVTNLDESKDPVYPNSTFLTIKINKGKKVKIDEVNFFGNESVDATKLKKQMKGTKEMTRMSLYPSKYVSPYGPRQVYSFNEYMDEWGFLTGTKTLKVLDPYFRFKFFSSSKFNNKKYAEDKDKVLKYFNSRGYRDAQIIADTQVIQNNRMYVDLKVNEGHKYYFGNLTWKGNSKFSDTLLNNILGIAKGDAYDASVLNKKLGLEPSQDVYDITTLYNDEGYLFFQVTPVETRIYNDTIDHEIRIVEGPIARIKNVVIMGNERTKDHVIRRELRTLPGELFSRTDLMRSIRELNALNYFETESINPQPLPNMAEGTVDINWKLKEKSSDQLELSAGWGGGIGLTGTLGVTFNNFSIKNIWKKEAWDPLPVGDGQKLSLRVQSNGRVYRSYNFSFTEPWLGGKKRTSLTLGYNNTKYNASFYDPYRSGGYRFSKDTSLTVNGISVGLGKVLKWPDDYFTIGYTVAYTRYKVKKMGYQYGLPFNDGTSNNLSFKLSLSRSSVSDPIFPRSGSELTASVQATPPYSAFKSSVLIADSAQYKNVEYHKWRFGAQWYVPLGRPKGEDKNRQFVLKLAAKYGFMGRYNKNLNYSPFERFQLGDAGMSNTYSLTGFDIIAQRGYPIYNSSDPTVNPDNGSGGDTRNMFIIFNKYQAELRYPLVTNPGSTIYGLAFFEAANGWHDYKEYNPFKLRRSVGLGMRFYLPMFGLLGFDYGIGIDRLVPGQGLKNAGKFTFMLGFEPE</sequence>